<dbReference type="Gene3D" id="3.40.630.30">
    <property type="match status" value="1"/>
</dbReference>
<protein>
    <submittedName>
        <fullName evidence="5">GNAT family acetyltransferase</fullName>
    </submittedName>
</protein>
<dbReference type="PATRIC" id="fig|1330534.3.peg.2541"/>
<dbReference type="GO" id="GO:0008999">
    <property type="term" value="F:protein-N-terminal-alanine acetyltransferase activity"/>
    <property type="evidence" value="ECO:0007669"/>
    <property type="project" value="TreeGrafter"/>
</dbReference>
<keyword evidence="2" id="KW-0012">Acyltransferase</keyword>
<dbReference type="PROSITE" id="PS51186">
    <property type="entry name" value="GNAT"/>
    <property type="match status" value="1"/>
</dbReference>
<dbReference type="Pfam" id="PF13302">
    <property type="entry name" value="Acetyltransf_3"/>
    <property type="match status" value="1"/>
</dbReference>
<dbReference type="Proteomes" id="UP000016860">
    <property type="component" value="Unassembled WGS sequence"/>
</dbReference>
<evidence type="ECO:0000256" key="2">
    <source>
        <dbReference type="ARBA" id="ARBA00023315"/>
    </source>
</evidence>
<evidence type="ECO:0000259" key="4">
    <source>
        <dbReference type="PROSITE" id="PS51186"/>
    </source>
</evidence>
<gene>
    <name evidence="5" type="ORF">L323_12825</name>
</gene>
<dbReference type="PANTHER" id="PTHR43792:SF8">
    <property type="entry name" value="[RIBOSOMAL PROTEIN US5]-ALANINE N-ACETYLTRANSFERASE"/>
    <property type="match status" value="1"/>
</dbReference>
<comment type="similarity">
    <text evidence="3">Belongs to the acetyltransferase family. RimJ subfamily.</text>
</comment>
<dbReference type="GO" id="GO:0005737">
    <property type="term" value="C:cytoplasm"/>
    <property type="evidence" value="ECO:0007669"/>
    <property type="project" value="TreeGrafter"/>
</dbReference>
<dbReference type="OrthoDB" id="9785602at2"/>
<dbReference type="PANTHER" id="PTHR43792">
    <property type="entry name" value="GNAT FAMILY, PUTATIVE (AFU_ORTHOLOGUE AFUA_3G00765)-RELATED-RELATED"/>
    <property type="match status" value="1"/>
</dbReference>
<reference evidence="5 6" key="1">
    <citation type="journal article" date="2013" name="Genome Announc.">
        <title>Draft Genome Sequence of the Cellulolytic Bacterium Clostridium papyrosolvens C7 (ATCC 700395).</title>
        <authorList>
            <person name="Zepeda V."/>
            <person name="Dassa B."/>
            <person name="Borovok I."/>
            <person name="Lamed R."/>
            <person name="Bayer E.A."/>
            <person name="Cate J.H."/>
        </authorList>
    </citation>
    <scope>NUCLEOTIDE SEQUENCE [LARGE SCALE GENOMIC DNA]</scope>
    <source>
        <strain evidence="5 6">C7</strain>
    </source>
</reference>
<dbReference type="RefSeq" id="WP_020816039.1">
    <property type="nucleotide sequence ID" value="NZ_ATAY01000063.1"/>
</dbReference>
<evidence type="ECO:0000313" key="6">
    <source>
        <dbReference type="Proteomes" id="UP000016860"/>
    </source>
</evidence>
<dbReference type="EMBL" id="ATAY01000063">
    <property type="protein sequence ID" value="EPR10337.1"/>
    <property type="molecule type" value="Genomic_DNA"/>
</dbReference>
<keyword evidence="1 5" id="KW-0808">Transferase</keyword>
<evidence type="ECO:0000256" key="3">
    <source>
        <dbReference type="ARBA" id="ARBA00038502"/>
    </source>
</evidence>
<dbReference type="InterPro" id="IPR000182">
    <property type="entry name" value="GNAT_dom"/>
</dbReference>
<name>U4QZC6_9FIRM</name>
<dbReference type="SUPFAM" id="SSF55729">
    <property type="entry name" value="Acyl-CoA N-acyltransferases (Nat)"/>
    <property type="match status" value="1"/>
</dbReference>
<dbReference type="InterPro" id="IPR051531">
    <property type="entry name" value="N-acetyltransferase"/>
</dbReference>
<accession>U4QZC6</accession>
<dbReference type="InterPro" id="IPR016181">
    <property type="entry name" value="Acyl_CoA_acyltransferase"/>
</dbReference>
<dbReference type="STRING" id="1330534.L323_12825"/>
<organism evidence="5 6">
    <name type="scientific">Ruminiclostridium papyrosolvens C7</name>
    <dbReference type="NCBI Taxonomy" id="1330534"/>
    <lineage>
        <taxon>Bacteria</taxon>
        <taxon>Bacillati</taxon>
        <taxon>Bacillota</taxon>
        <taxon>Clostridia</taxon>
        <taxon>Eubacteriales</taxon>
        <taxon>Oscillospiraceae</taxon>
        <taxon>Ruminiclostridium</taxon>
    </lineage>
</organism>
<dbReference type="AlphaFoldDB" id="U4QZC6"/>
<evidence type="ECO:0000313" key="5">
    <source>
        <dbReference type="EMBL" id="EPR10337.1"/>
    </source>
</evidence>
<sequence length="183" mass="20976">MNLETKRLILRPWDERDAEELYKYAKDPRVGPAAGWPVHTGVDNSRQIIKDVLSAEGTYAVVLKDNKGVIGSVGLMIGENSNLGIEKDEGEIGYWVGVPYWGQGLIPEAVVELMRYGFEDINLKTIWCGYFDGNEKSKRVQEKCGFQYHHTEKDKEWPLTNDIKTLHVTSITKVQWQELCFKR</sequence>
<evidence type="ECO:0000256" key="1">
    <source>
        <dbReference type="ARBA" id="ARBA00022679"/>
    </source>
</evidence>
<feature type="domain" description="N-acetyltransferase" evidence="4">
    <location>
        <begin position="8"/>
        <end position="167"/>
    </location>
</feature>
<proteinExistence type="inferred from homology"/>
<comment type="caution">
    <text evidence="5">The sequence shown here is derived from an EMBL/GenBank/DDBJ whole genome shotgun (WGS) entry which is preliminary data.</text>
</comment>